<dbReference type="HOGENOM" id="CLU_088285_0_0_1"/>
<dbReference type="PANTHER" id="PTHR28218">
    <property type="entry name" value="VPS4-ASSOCIATED PROTEIN 1"/>
    <property type="match status" value="1"/>
</dbReference>
<gene>
    <name evidence="2" type="ORF">PHLGIDRAFT_60761</name>
</gene>
<dbReference type="OrthoDB" id="2158714at2759"/>
<feature type="non-terminal residue" evidence="2">
    <location>
        <position position="185"/>
    </location>
</feature>
<dbReference type="GO" id="GO:0005768">
    <property type="term" value="C:endosome"/>
    <property type="evidence" value="ECO:0007669"/>
    <property type="project" value="TreeGrafter"/>
</dbReference>
<proteinExistence type="predicted"/>
<protein>
    <recommendedName>
        <fullName evidence="4">DUF1742-domain-containing protein</fullName>
    </recommendedName>
</protein>
<feature type="compositionally biased region" description="Low complexity" evidence="1">
    <location>
        <begin position="129"/>
        <end position="144"/>
    </location>
</feature>
<evidence type="ECO:0008006" key="4">
    <source>
        <dbReference type="Google" id="ProtNLM"/>
    </source>
</evidence>
<dbReference type="InterPro" id="IPR013640">
    <property type="entry name" value="Vfa1"/>
</dbReference>
<evidence type="ECO:0000313" key="2">
    <source>
        <dbReference type="EMBL" id="KIP09194.1"/>
    </source>
</evidence>
<dbReference type="Pfam" id="PF08432">
    <property type="entry name" value="Vfa1"/>
    <property type="match status" value="1"/>
</dbReference>
<accession>A0A0C3NV25</accession>
<dbReference type="GO" id="GO:0007034">
    <property type="term" value="P:vacuolar transport"/>
    <property type="evidence" value="ECO:0007669"/>
    <property type="project" value="TreeGrafter"/>
</dbReference>
<sequence length="185" mass="20885">MSFTNLYYKRAVGTPRACYVCYKPTTTVLATINTVDFIYVCDTHLTDPGFASKIGETGDGVEANGATKMGLSPEEIAKVKAEWEERQAKKKEKERAKELEKEKEKEKEGDKDKSKEDKEGKPKEHKDSATPSRTSTPATPPAATQPVYQRYSLHRDIFAMRLAEHRKRRQTAQAKELAPRLPRAP</sequence>
<dbReference type="AlphaFoldDB" id="A0A0C3NV25"/>
<organism evidence="2 3">
    <name type="scientific">Phlebiopsis gigantea (strain 11061_1 CR5-6)</name>
    <name type="common">White-rot fungus</name>
    <name type="synonym">Peniophora gigantea</name>
    <dbReference type="NCBI Taxonomy" id="745531"/>
    <lineage>
        <taxon>Eukaryota</taxon>
        <taxon>Fungi</taxon>
        <taxon>Dikarya</taxon>
        <taxon>Basidiomycota</taxon>
        <taxon>Agaricomycotina</taxon>
        <taxon>Agaricomycetes</taxon>
        <taxon>Polyporales</taxon>
        <taxon>Phanerochaetaceae</taxon>
        <taxon>Phlebiopsis</taxon>
    </lineage>
</organism>
<evidence type="ECO:0000313" key="3">
    <source>
        <dbReference type="Proteomes" id="UP000053257"/>
    </source>
</evidence>
<dbReference type="Proteomes" id="UP000053257">
    <property type="component" value="Unassembled WGS sequence"/>
</dbReference>
<feature type="compositionally biased region" description="Basic and acidic residues" evidence="1">
    <location>
        <begin position="84"/>
        <end position="128"/>
    </location>
</feature>
<name>A0A0C3NV25_PHLG1</name>
<dbReference type="PANTHER" id="PTHR28218:SF1">
    <property type="entry name" value="VPS4-ASSOCIATED PROTEIN 1"/>
    <property type="match status" value="1"/>
</dbReference>
<keyword evidence="3" id="KW-1185">Reference proteome</keyword>
<dbReference type="STRING" id="745531.A0A0C3NV25"/>
<evidence type="ECO:0000256" key="1">
    <source>
        <dbReference type="SAM" id="MobiDB-lite"/>
    </source>
</evidence>
<dbReference type="EMBL" id="KN840469">
    <property type="protein sequence ID" value="KIP09194.1"/>
    <property type="molecule type" value="Genomic_DNA"/>
</dbReference>
<feature type="region of interest" description="Disordered" evidence="1">
    <location>
        <begin position="84"/>
        <end position="185"/>
    </location>
</feature>
<reference evidence="2 3" key="1">
    <citation type="journal article" date="2014" name="PLoS Genet.">
        <title>Analysis of the Phlebiopsis gigantea genome, transcriptome and secretome provides insight into its pioneer colonization strategies of wood.</title>
        <authorList>
            <person name="Hori C."/>
            <person name="Ishida T."/>
            <person name="Igarashi K."/>
            <person name="Samejima M."/>
            <person name="Suzuki H."/>
            <person name="Master E."/>
            <person name="Ferreira P."/>
            <person name="Ruiz-Duenas F.J."/>
            <person name="Held B."/>
            <person name="Canessa P."/>
            <person name="Larrondo L.F."/>
            <person name="Schmoll M."/>
            <person name="Druzhinina I.S."/>
            <person name="Kubicek C.P."/>
            <person name="Gaskell J.A."/>
            <person name="Kersten P."/>
            <person name="St John F."/>
            <person name="Glasner J."/>
            <person name="Sabat G."/>
            <person name="Splinter BonDurant S."/>
            <person name="Syed K."/>
            <person name="Yadav J."/>
            <person name="Mgbeahuruike A.C."/>
            <person name="Kovalchuk A."/>
            <person name="Asiegbu F.O."/>
            <person name="Lackner G."/>
            <person name="Hoffmeister D."/>
            <person name="Rencoret J."/>
            <person name="Gutierrez A."/>
            <person name="Sun H."/>
            <person name="Lindquist E."/>
            <person name="Barry K."/>
            <person name="Riley R."/>
            <person name="Grigoriev I.V."/>
            <person name="Henrissat B."/>
            <person name="Kues U."/>
            <person name="Berka R.M."/>
            <person name="Martinez A.T."/>
            <person name="Covert S.F."/>
            <person name="Blanchette R.A."/>
            <person name="Cullen D."/>
        </authorList>
    </citation>
    <scope>NUCLEOTIDE SEQUENCE [LARGE SCALE GENOMIC DNA]</scope>
    <source>
        <strain evidence="2 3">11061_1 CR5-6</strain>
    </source>
</reference>